<dbReference type="SUPFAM" id="SSF51556">
    <property type="entry name" value="Metallo-dependent hydrolases"/>
    <property type="match status" value="1"/>
</dbReference>
<dbReference type="Gene3D" id="3.20.20.140">
    <property type="entry name" value="Metal-dependent hydrolases"/>
    <property type="match status" value="1"/>
</dbReference>
<feature type="domain" description="Amidohydrolase-related" evidence="1">
    <location>
        <begin position="50"/>
        <end position="399"/>
    </location>
</feature>
<dbReference type="OrthoDB" id="3514520at2"/>
<comment type="caution">
    <text evidence="2">The sequence shown here is derived from an EMBL/GenBank/DDBJ whole genome shotgun (WGS) entry which is preliminary data.</text>
</comment>
<evidence type="ECO:0000259" key="1">
    <source>
        <dbReference type="Pfam" id="PF01979"/>
    </source>
</evidence>
<keyword evidence="2" id="KW-0378">Hydrolase</keyword>
<dbReference type="Proteomes" id="UP000323454">
    <property type="component" value="Unassembled WGS sequence"/>
</dbReference>
<dbReference type="InterPro" id="IPR011059">
    <property type="entry name" value="Metal-dep_hydrolase_composite"/>
</dbReference>
<accession>A0A5B2XFH5</accession>
<dbReference type="InterPro" id="IPR006680">
    <property type="entry name" value="Amidohydro-rel"/>
</dbReference>
<sequence length="402" mass="41690">MTRTVFTGGTLFDGTGAAAADADVAIEDGRIVEVGHGLDGDESIDASGHTLLPGMFDCHVHVVLSGVNLLRDLSTPFSLQFYEAAANLRTTLATGITTVRDAGGADLGIAEAVRRGLVPGPRMQIAINMLSQTGGHGDDWMPCGTTVTTFVPHPGRPGSVVDGPAEVRRKVRELIRDGADVIKVATSGGVLSPTSKPKHAHFRDDEVAEMVAEATAAGIHVMAHAQGTEGILTAVRNGIRSIEHGIFLTDEAIGLMLERGTWLVPTLVAPRMAIAAADGLPTSMVDKAKSMITQHTESVRAAIAAGVRIAMGTDSGVGPHGDNLDELALLVECGMTPAQALHAATRSAAELMSLDQELGTVEPGKRADLVLVEGDAEALIPQGGAALRAAIRGVWQDGTRVA</sequence>
<evidence type="ECO:0000313" key="2">
    <source>
        <dbReference type="EMBL" id="KAA2261641.1"/>
    </source>
</evidence>
<dbReference type="EMBL" id="VUOB01000027">
    <property type="protein sequence ID" value="KAA2261641.1"/>
    <property type="molecule type" value="Genomic_DNA"/>
</dbReference>
<reference evidence="2 3" key="2">
    <citation type="submission" date="2019-09" db="EMBL/GenBank/DDBJ databases">
        <authorList>
            <person name="Jin C."/>
        </authorList>
    </citation>
    <scope>NUCLEOTIDE SEQUENCE [LARGE SCALE GENOMIC DNA]</scope>
    <source>
        <strain evidence="2 3">AN110305</strain>
    </source>
</reference>
<gene>
    <name evidence="2" type="ORF">F0L68_16340</name>
</gene>
<dbReference type="PANTHER" id="PTHR43135">
    <property type="entry name" value="ALPHA-D-RIBOSE 1-METHYLPHOSPHONATE 5-TRIPHOSPHATE DIPHOSPHATASE"/>
    <property type="match status" value="1"/>
</dbReference>
<dbReference type="InterPro" id="IPR057744">
    <property type="entry name" value="OTAase-like"/>
</dbReference>
<dbReference type="SUPFAM" id="SSF51338">
    <property type="entry name" value="Composite domain of metallo-dependent hydrolases"/>
    <property type="match status" value="1"/>
</dbReference>
<evidence type="ECO:0000313" key="3">
    <source>
        <dbReference type="Proteomes" id="UP000323454"/>
    </source>
</evidence>
<dbReference type="PANTHER" id="PTHR43135:SF3">
    <property type="entry name" value="ALPHA-D-RIBOSE 1-METHYLPHOSPHONATE 5-TRIPHOSPHATE DIPHOSPHATASE"/>
    <property type="match status" value="1"/>
</dbReference>
<proteinExistence type="predicted"/>
<dbReference type="RefSeq" id="WP_149850436.1">
    <property type="nucleotide sequence ID" value="NZ_VUOB01000027.1"/>
</dbReference>
<organism evidence="2 3">
    <name type="scientific">Solihabitans fulvus</name>
    <dbReference type="NCBI Taxonomy" id="1892852"/>
    <lineage>
        <taxon>Bacteria</taxon>
        <taxon>Bacillati</taxon>
        <taxon>Actinomycetota</taxon>
        <taxon>Actinomycetes</taxon>
        <taxon>Pseudonocardiales</taxon>
        <taxon>Pseudonocardiaceae</taxon>
        <taxon>Solihabitans</taxon>
    </lineage>
</organism>
<reference evidence="2 3" key="1">
    <citation type="submission" date="2019-09" db="EMBL/GenBank/DDBJ databases">
        <title>Goodfellowia gen. nov., a new genus of the Pseudonocardineae related to Actinoalloteichus, containing Goodfellowia coeruleoviolacea gen. nov., comb. nov. gen. nov., comb. nov.</title>
        <authorList>
            <person name="Labeda D."/>
        </authorList>
    </citation>
    <scope>NUCLEOTIDE SEQUENCE [LARGE SCALE GENOMIC DNA]</scope>
    <source>
        <strain evidence="2 3">AN110305</strain>
    </source>
</reference>
<dbReference type="CDD" id="cd01299">
    <property type="entry name" value="Met_dep_hydrolase_A"/>
    <property type="match status" value="1"/>
</dbReference>
<dbReference type="InterPro" id="IPR051781">
    <property type="entry name" value="Metallo-dep_Hydrolase"/>
</dbReference>
<protein>
    <submittedName>
        <fullName evidence="2">Amidohydrolase family protein</fullName>
    </submittedName>
</protein>
<dbReference type="AlphaFoldDB" id="A0A5B2XFH5"/>
<name>A0A5B2XFH5_9PSEU</name>
<dbReference type="InterPro" id="IPR032466">
    <property type="entry name" value="Metal_Hydrolase"/>
</dbReference>
<dbReference type="Pfam" id="PF01979">
    <property type="entry name" value="Amidohydro_1"/>
    <property type="match status" value="1"/>
</dbReference>
<dbReference type="Gene3D" id="2.30.40.10">
    <property type="entry name" value="Urease, subunit C, domain 1"/>
    <property type="match status" value="1"/>
</dbReference>
<keyword evidence="3" id="KW-1185">Reference proteome</keyword>
<dbReference type="GO" id="GO:0016810">
    <property type="term" value="F:hydrolase activity, acting on carbon-nitrogen (but not peptide) bonds"/>
    <property type="evidence" value="ECO:0007669"/>
    <property type="project" value="InterPro"/>
</dbReference>